<name>A0A812JAA2_9DINO</name>
<dbReference type="OrthoDB" id="10532125at2759"/>
<evidence type="ECO:0000313" key="2">
    <source>
        <dbReference type="EMBL" id="CAE7197591.1"/>
    </source>
</evidence>
<dbReference type="AlphaFoldDB" id="A0A812JAA2"/>
<dbReference type="Proteomes" id="UP000601435">
    <property type="component" value="Unassembled WGS sequence"/>
</dbReference>
<feature type="non-terminal residue" evidence="2">
    <location>
        <position position="268"/>
    </location>
</feature>
<keyword evidence="3" id="KW-1185">Reference proteome</keyword>
<evidence type="ECO:0000256" key="1">
    <source>
        <dbReference type="SAM" id="MobiDB-lite"/>
    </source>
</evidence>
<comment type="caution">
    <text evidence="2">The sequence shown here is derived from an EMBL/GenBank/DDBJ whole genome shotgun (WGS) entry which is preliminary data.</text>
</comment>
<accession>A0A812JAA2</accession>
<gene>
    <name evidence="2" type="ORF">SNEC2469_LOCUS1408</name>
</gene>
<protein>
    <submittedName>
        <fullName evidence="2">Uncharacterized protein</fullName>
    </submittedName>
</protein>
<feature type="non-terminal residue" evidence="2">
    <location>
        <position position="1"/>
    </location>
</feature>
<feature type="region of interest" description="Disordered" evidence="1">
    <location>
        <begin position="49"/>
        <end position="70"/>
    </location>
</feature>
<evidence type="ECO:0000313" key="3">
    <source>
        <dbReference type="Proteomes" id="UP000601435"/>
    </source>
</evidence>
<proteinExistence type="predicted"/>
<dbReference type="EMBL" id="CAJNJA010005739">
    <property type="protein sequence ID" value="CAE7197591.1"/>
    <property type="molecule type" value="Genomic_DNA"/>
</dbReference>
<feature type="region of interest" description="Disordered" evidence="1">
    <location>
        <begin position="153"/>
        <end position="232"/>
    </location>
</feature>
<organism evidence="2 3">
    <name type="scientific">Symbiodinium necroappetens</name>
    <dbReference type="NCBI Taxonomy" id="1628268"/>
    <lineage>
        <taxon>Eukaryota</taxon>
        <taxon>Sar</taxon>
        <taxon>Alveolata</taxon>
        <taxon>Dinophyceae</taxon>
        <taxon>Suessiales</taxon>
        <taxon>Symbiodiniaceae</taxon>
        <taxon>Symbiodinium</taxon>
    </lineage>
</organism>
<reference evidence="2" key="1">
    <citation type="submission" date="2021-02" db="EMBL/GenBank/DDBJ databases">
        <authorList>
            <person name="Dougan E. K."/>
            <person name="Rhodes N."/>
            <person name="Thang M."/>
            <person name="Chan C."/>
        </authorList>
    </citation>
    <scope>NUCLEOTIDE SEQUENCE</scope>
</reference>
<sequence length="268" mass="25617">VVPPEDSEPGSDLLAAAHSAADAVSSGAASSAVTPGHLGDLFVANKASGQVKEPVAPPKPSEGSESGSDLFGLAKGVAAEVSKSGVESVSAGRGAGGVRDLFAPVRVPAAPAEDSEAGSDLLAAARTAADAVSSGVASSAVSAANGRLGDLFAPSQASRAKAPAVPPKPSEGSESGSDLLGFAKGAAAEVSRSGVQSATSGLGGGGMRHLFVPPARSRVTTPPAEDSEAGSDLLAAARTAADAVSSGVASSAVSAANGRLGDLFAPSQ</sequence>